<accession>A0ABY7VAD6</accession>
<comment type="subcellular location">
    <subcellularLocation>
        <location evidence="1">Cell envelope</location>
    </subcellularLocation>
</comment>
<dbReference type="Gene3D" id="2.40.50.100">
    <property type="match status" value="1"/>
</dbReference>
<dbReference type="Gene3D" id="1.10.287.470">
    <property type="entry name" value="Helix hairpin bin"/>
    <property type="match status" value="1"/>
</dbReference>
<dbReference type="EMBL" id="CP059693">
    <property type="protein sequence ID" value="WDE10501.1"/>
    <property type="molecule type" value="Genomic_DNA"/>
</dbReference>
<evidence type="ECO:0000313" key="6">
    <source>
        <dbReference type="EMBL" id="WDE10501.1"/>
    </source>
</evidence>
<dbReference type="Gene3D" id="2.40.420.20">
    <property type="match status" value="1"/>
</dbReference>
<name>A0ABY7VAD6_9GAMM</name>
<evidence type="ECO:0000313" key="7">
    <source>
        <dbReference type="Proteomes" id="UP001215231"/>
    </source>
</evidence>
<evidence type="ECO:0000256" key="1">
    <source>
        <dbReference type="ARBA" id="ARBA00004196"/>
    </source>
</evidence>
<evidence type="ECO:0000256" key="2">
    <source>
        <dbReference type="ARBA" id="ARBA00009477"/>
    </source>
</evidence>
<gene>
    <name evidence="6" type="ORF">H3N35_19870</name>
</gene>
<feature type="coiled-coil region" evidence="4">
    <location>
        <begin position="186"/>
        <end position="245"/>
    </location>
</feature>
<keyword evidence="3 4" id="KW-0175">Coiled coil</keyword>
<dbReference type="RefSeq" id="WP_274050537.1">
    <property type="nucleotide sequence ID" value="NZ_CP059693.1"/>
</dbReference>
<comment type="similarity">
    <text evidence="2">Belongs to the membrane fusion protein (MFP) (TC 8.A.1) family.</text>
</comment>
<keyword evidence="5" id="KW-1133">Transmembrane helix</keyword>
<dbReference type="Gene3D" id="2.40.30.170">
    <property type="match status" value="1"/>
</dbReference>
<keyword evidence="5" id="KW-0472">Membrane</keyword>
<dbReference type="PANTHER" id="PTHR32347:SF14">
    <property type="entry name" value="EFFLUX SYSTEM COMPONENT YKNX-RELATED"/>
    <property type="match status" value="1"/>
</dbReference>
<sequence length="425" mass="47241">MKITDTSNQDVQIVQKKSNAKLVLLSLFSLVFLSVIIWQMAPAASRWAQAEKSVARDRVRIATVSRGDFTRDISVQGRVVAAISPTVYSPADGTITLAIEAGHEVKKDQILATLDSPELTNELSQQQAIQASLKSDLERQQIQAKRQKLSDQKAVDLANVKLITAKREKRRAEQGYEKNAISQIDYEKAEDDLQNATLLYRHAVQDGELNIESLDFDSKSLALDLRRQTLKISELQRQVDALQIRSPVDGIVGNLNSENKTFLTKNQPILTVVDLSRFEVEIQIPESYADDLAIGMAADIKVEQLLYQAQLVTISPEIINNQVSARVRFTDNTPPKLRQNQRLTTKIILQHKSQVLQVARGQFMESSGGKFAYKVTDSLARKTAINIGAKSISHIEILSGLHEGEQIIISGTDSFNSADQVLISQ</sequence>
<dbReference type="InterPro" id="IPR050465">
    <property type="entry name" value="UPF0194_transport"/>
</dbReference>
<reference evidence="6 7" key="1">
    <citation type="journal article" date="2022" name="Mar. Drugs">
        <title>Bioassay-Guided Fractionation Leads to the Detection of Cholic Acid Generated by the Rare Thalassomonas sp.</title>
        <authorList>
            <person name="Pheiffer F."/>
            <person name="Schneider Y.K."/>
            <person name="Hansen E.H."/>
            <person name="Andersen J.H."/>
            <person name="Isaksson J."/>
            <person name="Busche T."/>
            <person name="R C."/>
            <person name="Kalinowski J."/>
            <person name="Zyl L.V."/>
            <person name="Trindade M."/>
        </authorList>
    </citation>
    <scope>NUCLEOTIDE SEQUENCE [LARGE SCALE GENOMIC DNA]</scope>
    <source>
        <strain evidence="6 7">A5K-61T</strain>
    </source>
</reference>
<keyword evidence="7" id="KW-1185">Reference proteome</keyword>
<evidence type="ECO:0000256" key="3">
    <source>
        <dbReference type="ARBA" id="ARBA00023054"/>
    </source>
</evidence>
<dbReference type="NCBIfam" id="TIGR01730">
    <property type="entry name" value="RND_mfp"/>
    <property type="match status" value="1"/>
</dbReference>
<organism evidence="6 7">
    <name type="scientific">Thalassomonas haliotis</name>
    <dbReference type="NCBI Taxonomy" id="485448"/>
    <lineage>
        <taxon>Bacteria</taxon>
        <taxon>Pseudomonadati</taxon>
        <taxon>Pseudomonadota</taxon>
        <taxon>Gammaproteobacteria</taxon>
        <taxon>Alteromonadales</taxon>
        <taxon>Colwelliaceae</taxon>
        <taxon>Thalassomonas</taxon>
    </lineage>
</organism>
<dbReference type="PANTHER" id="PTHR32347">
    <property type="entry name" value="EFFLUX SYSTEM COMPONENT YKNX-RELATED"/>
    <property type="match status" value="1"/>
</dbReference>
<evidence type="ECO:0000256" key="4">
    <source>
        <dbReference type="SAM" id="Coils"/>
    </source>
</evidence>
<protein>
    <submittedName>
        <fullName evidence="6">Efflux RND transporter periplasmic adaptor subunit</fullName>
    </submittedName>
</protein>
<dbReference type="Proteomes" id="UP001215231">
    <property type="component" value="Chromosome"/>
</dbReference>
<evidence type="ECO:0000256" key="5">
    <source>
        <dbReference type="SAM" id="Phobius"/>
    </source>
</evidence>
<dbReference type="InterPro" id="IPR006143">
    <property type="entry name" value="RND_pump_MFP"/>
</dbReference>
<keyword evidence="5" id="KW-0812">Transmembrane</keyword>
<proteinExistence type="inferred from homology"/>
<feature type="transmembrane region" description="Helical" evidence="5">
    <location>
        <begin position="22"/>
        <end position="41"/>
    </location>
</feature>